<evidence type="ECO:0000313" key="4">
    <source>
        <dbReference type="RefSeq" id="XP_014671594.1"/>
    </source>
</evidence>
<keyword evidence="2" id="KW-0812">Transmembrane</keyword>
<dbReference type="GeneID" id="106812276"/>
<keyword evidence="2" id="KW-1133">Transmembrane helix</keyword>
<evidence type="ECO:0000256" key="1">
    <source>
        <dbReference type="SAM" id="MobiDB-lite"/>
    </source>
</evidence>
<feature type="transmembrane region" description="Helical" evidence="2">
    <location>
        <begin position="60"/>
        <end position="84"/>
    </location>
</feature>
<accession>A0ABM1EHC3</accession>
<feature type="region of interest" description="Disordered" evidence="1">
    <location>
        <begin position="211"/>
        <end position="246"/>
    </location>
</feature>
<feature type="region of interest" description="Disordered" evidence="1">
    <location>
        <begin position="148"/>
        <end position="175"/>
    </location>
</feature>
<sequence length="246" mass="26572">MCCGCCKLLGQIWKHTPCCIKCLLQFGGCVLLISIVSVIVGAVLLALYDSEDESQRSLMIAGAVMVSIGCLLILLSIAGLVVMYRKMEELRKKRRGQANGTYVMPPIKLVPGSYPVQPQALPPQETAEAQAVTTDLIYPPPTLYVTDKPIPPAPKYRNQAPAPPTGTGEHNSGYEAGVTASVPVMADTMDDEQVGEASSVAAQHTYTSGYDNVTFEHEDEGAAPSSELEKHDSFKDPPTRLYRTEL</sequence>
<reference evidence="4" key="1">
    <citation type="submission" date="2025-08" db="UniProtKB">
        <authorList>
            <consortium name="RefSeq"/>
        </authorList>
    </citation>
    <scope>IDENTIFICATION</scope>
</reference>
<evidence type="ECO:0000256" key="2">
    <source>
        <dbReference type="SAM" id="Phobius"/>
    </source>
</evidence>
<proteinExistence type="predicted"/>
<keyword evidence="3" id="KW-1185">Reference proteome</keyword>
<keyword evidence="2" id="KW-0472">Membrane</keyword>
<evidence type="ECO:0000313" key="3">
    <source>
        <dbReference type="Proteomes" id="UP000695022"/>
    </source>
</evidence>
<dbReference type="RefSeq" id="XP_014671594.1">
    <property type="nucleotide sequence ID" value="XM_014816108.1"/>
</dbReference>
<organism evidence="3 4">
    <name type="scientific">Priapulus caudatus</name>
    <name type="common">Priapulid worm</name>
    <dbReference type="NCBI Taxonomy" id="37621"/>
    <lineage>
        <taxon>Eukaryota</taxon>
        <taxon>Metazoa</taxon>
        <taxon>Ecdysozoa</taxon>
        <taxon>Scalidophora</taxon>
        <taxon>Priapulida</taxon>
        <taxon>Priapulimorpha</taxon>
        <taxon>Priapulimorphida</taxon>
        <taxon>Priapulidae</taxon>
        <taxon>Priapulus</taxon>
    </lineage>
</organism>
<dbReference type="Proteomes" id="UP000695022">
    <property type="component" value="Unplaced"/>
</dbReference>
<feature type="compositionally biased region" description="Basic and acidic residues" evidence="1">
    <location>
        <begin position="227"/>
        <end position="246"/>
    </location>
</feature>
<gene>
    <name evidence="4" type="primary">LOC106812276</name>
</gene>
<feature type="transmembrane region" description="Helical" evidence="2">
    <location>
        <begin position="23"/>
        <end position="48"/>
    </location>
</feature>
<name>A0ABM1EHC3_PRICU</name>
<protein>
    <submittedName>
        <fullName evidence="4">Uncharacterized protein LOC106812276</fullName>
    </submittedName>
</protein>